<dbReference type="OrthoDB" id="2611336at2"/>
<sequence>MYTYISRRFPRFHQFFAPDGGGGEGGAGAGGGEGGGTGGEGGAAGEGKTFTQAELDAAVQSRLSRAEKAAQKTLAKDLGYDSVEAMQAALKPKDKEKGDGKLDPAEVDRLVEDKIKAREKEQNDKTFKRLLNAEVKVLANELGFADWEDAAALSDLTAVKENDKGELEGVKEALEALAKKKPHLLKAKAGSTGRFGATVPNSPDQKKSALENIKKLAQNDSTATAAANDPWAKK</sequence>
<dbReference type="EMBL" id="CP009285">
    <property type="protein sequence ID" value="AIQ59691.1"/>
    <property type="molecule type" value="Genomic_DNA"/>
</dbReference>
<name>A0A089LDV0_PAEBO</name>
<reference evidence="2" key="1">
    <citation type="submission" date="2014-08" db="EMBL/GenBank/DDBJ databases">
        <title>Comparative genomics of the Paenibacillus odorifer group.</title>
        <authorList>
            <person name="den Bakker H.C."/>
            <person name="Tsai Y.-C.Y.-C."/>
            <person name="Martin N."/>
            <person name="Korlach J."/>
            <person name="Wiedmann M."/>
        </authorList>
    </citation>
    <scope>NUCLEOTIDE SEQUENCE [LARGE SCALE GENOMIC DNA]</scope>
    <source>
        <strain evidence="2">DSM 13188</strain>
    </source>
</reference>
<evidence type="ECO:0000313" key="3">
    <source>
        <dbReference type="Proteomes" id="UP000029518"/>
    </source>
</evidence>
<evidence type="ECO:0000313" key="2">
    <source>
        <dbReference type="EMBL" id="AIQ59691.1"/>
    </source>
</evidence>
<dbReference type="KEGG" id="pbd:PBOR_24090"/>
<dbReference type="AlphaFoldDB" id="A0A089LDV0"/>
<proteinExistence type="predicted"/>
<feature type="compositionally biased region" description="Gly residues" evidence="1">
    <location>
        <begin position="19"/>
        <end position="45"/>
    </location>
</feature>
<gene>
    <name evidence="2" type="ORF">PBOR_24090</name>
</gene>
<feature type="region of interest" description="Disordered" evidence="1">
    <location>
        <begin position="215"/>
        <end position="234"/>
    </location>
</feature>
<dbReference type="Proteomes" id="UP000029518">
    <property type="component" value="Chromosome"/>
</dbReference>
<feature type="region of interest" description="Disordered" evidence="1">
    <location>
        <begin position="188"/>
        <end position="208"/>
    </location>
</feature>
<dbReference type="RefSeq" id="WP_042215792.1">
    <property type="nucleotide sequence ID" value="NZ_CP009285.1"/>
</dbReference>
<keyword evidence="3" id="KW-1185">Reference proteome</keyword>
<organism evidence="2 3">
    <name type="scientific">Paenibacillus borealis</name>
    <dbReference type="NCBI Taxonomy" id="160799"/>
    <lineage>
        <taxon>Bacteria</taxon>
        <taxon>Bacillati</taxon>
        <taxon>Bacillota</taxon>
        <taxon>Bacilli</taxon>
        <taxon>Bacillales</taxon>
        <taxon>Paenibacillaceae</taxon>
        <taxon>Paenibacillus</taxon>
    </lineage>
</organism>
<protein>
    <submittedName>
        <fullName evidence="2">Scaffolding protein</fullName>
    </submittedName>
</protein>
<accession>A0A089LDV0</accession>
<evidence type="ECO:0000256" key="1">
    <source>
        <dbReference type="SAM" id="MobiDB-lite"/>
    </source>
</evidence>
<dbReference type="HOGENOM" id="CLU_1184104_0_0_9"/>
<feature type="region of interest" description="Disordered" evidence="1">
    <location>
        <begin position="15"/>
        <end position="49"/>
    </location>
</feature>